<keyword evidence="3" id="KW-1185">Reference proteome</keyword>
<evidence type="ECO:0000313" key="2">
    <source>
        <dbReference type="EnsemblFungi" id="CEF88323"/>
    </source>
</evidence>
<protein>
    <submittedName>
        <fullName evidence="1">Chromosome 3, complete genome</fullName>
    </submittedName>
</protein>
<organism evidence="1 3">
    <name type="scientific">Gibberella zeae (strain ATCC MYA-4620 / CBS 123657 / FGSC 9075 / NRRL 31084 / PH-1)</name>
    <name type="common">Wheat head blight fungus</name>
    <name type="synonym">Fusarium graminearum</name>
    <dbReference type="NCBI Taxonomy" id="229533"/>
    <lineage>
        <taxon>Eukaryota</taxon>
        <taxon>Fungi</taxon>
        <taxon>Dikarya</taxon>
        <taxon>Ascomycota</taxon>
        <taxon>Pezizomycotina</taxon>
        <taxon>Sordariomycetes</taxon>
        <taxon>Hypocreomycetidae</taxon>
        <taxon>Hypocreales</taxon>
        <taxon>Nectriaceae</taxon>
        <taxon>Fusarium</taxon>
    </lineage>
</organism>
<evidence type="ECO:0000313" key="1">
    <source>
        <dbReference type="EMBL" id="CEF88323.1"/>
    </source>
</evidence>
<dbReference type="EnsemblFungi" id="CEF88323">
    <property type="protein sequence ID" value="CEF88323"/>
    <property type="gene ID" value="FGRRES_15305_M"/>
</dbReference>
<reference evidence="2" key="4">
    <citation type="submission" date="2017-01" db="UniProtKB">
        <authorList>
            <consortium name="EnsemblFungi"/>
        </authorList>
    </citation>
    <scope>IDENTIFICATION</scope>
    <source>
        <strain evidence="2">PH-1 / ATCC MYA-4620 / FGSC 9075 / NRRL 31084</strain>
    </source>
</reference>
<dbReference type="EMBL" id="HG970334">
    <property type="protein sequence ID" value="CEF88323.1"/>
    <property type="molecule type" value="Genomic_DNA"/>
</dbReference>
<dbReference type="AlphaFoldDB" id="A0A098E501"/>
<name>A0A098E501_GIBZE</name>
<accession>A0A0E0SPG0</accession>
<sequence>MAVTSDNTLVETTTSRIAVMGTLQLLYVGIPTKVSVCTRPPCFRQLHHVLVLHACY</sequence>
<accession>A0A098E501</accession>
<dbReference type="VEuPathDB" id="FungiDB:FGRAMPH1_01G18077"/>
<proteinExistence type="predicted"/>
<dbReference type="InParanoid" id="A0A098E501"/>
<gene>
    <name evidence="1" type="ORF">FGRAMPH1_01T18077</name>
</gene>
<reference evidence="2 3" key="1">
    <citation type="journal article" date="2007" name="Science">
        <title>The Fusarium graminearum genome reveals a link between localized polymorphism and pathogen specialization.</title>
        <authorList>
            <person name="Cuomo C.A."/>
            <person name="Gueldener U."/>
            <person name="Xu J.-R."/>
            <person name="Trail F."/>
            <person name="Turgeon B.G."/>
            <person name="Di Pietro A."/>
            <person name="Walton J.D."/>
            <person name="Ma L.-J."/>
            <person name="Baker S.E."/>
            <person name="Rep M."/>
            <person name="Adam G."/>
            <person name="Antoniw J."/>
            <person name="Baldwin T."/>
            <person name="Calvo S.E."/>
            <person name="Chang Y.-L."/>
            <person name="DeCaprio D."/>
            <person name="Gale L.R."/>
            <person name="Gnerre S."/>
            <person name="Goswami R.S."/>
            <person name="Hammond-Kosack K."/>
            <person name="Harris L.J."/>
            <person name="Hilburn K."/>
            <person name="Kennell J.C."/>
            <person name="Kroken S."/>
            <person name="Magnuson J.K."/>
            <person name="Mannhaupt G."/>
            <person name="Mauceli E.W."/>
            <person name="Mewes H.-W."/>
            <person name="Mitterbauer R."/>
            <person name="Muehlbauer G."/>
            <person name="Muensterkoetter M."/>
            <person name="Nelson D."/>
            <person name="O'Donnell K."/>
            <person name="Ouellet T."/>
            <person name="Qi W."/>
            <person name="Quesneville H."/>
            <person name="Roncero M.I.G."/>
            <person name="Seong K.-Y."/>
            <person name="Tetko I.V."/>
            <person name="Urban M."/>
            <person name="Waalwijk C."/>
            <person name="Ward T.J."/>
            <person name="Yao J."/>
            <person name="Birren B.W."/>
            <person name="Kistler H.C."/>
        </authorList>
    </citation>
    <scope>NUCLEOTIDE SEQUENCE [LARGE SCALE GENOMIC DNA]</scope>
    <source>
        <strain evidence="3">ATCC MYA-4620 / CBS 123657 / FGSC 9075 / NRRL 31084 / PH-1</strain>
        <strain evidence="2">PH-1 / ATCC MYA-4620 / FGSC 9075 / NRRL 31084</strain>
    </source>
</reference>
<reference evidence="1 3" key="3">
    <citation type="journal article" date="2015" name="BMC Genomics">
        <title>The completed genome sequence of the pathogenic ascomycete fungus Fusarium graminearum.</title>
        <authorList>
            <person name="King R."/>
            <person name="Urban M."/>
            <person name="Hammond-Kosack M.C."/>
            <person name="Hassani-Pak K."/>
            <person name="Hammond-Kosack K.E."/>
        </authorList>
    </citation>
    <scope>NUCLEOTIDE SEQUENCE [LARGE SCALE GENOMIC DNA]</scope>
    <source>
        <strain evidence="3">ATCC MYA-4620 / CBS 123657 / FGSC 9075 / NRRL 31084 / PH-1</strain>
        <strain evidence="1">PH-1</strain>
    </source>
</reference>
<reference evidence="2 3" key="2">
    <citation type="journal article" date="2010" name="Nature">
        <title>Comparative genomics reveals mobile pathogenicity chromosomes in Fusarium.</title>
        <authorList>
            <person name="Ma L.J."/>
            <person name="van der Does H.C."/>
            <person name="Borkovich K.A."/>
            <person name="Coleman J.J."/>
            <person name="Daboussi M.J."/>
            <person name="Di Pietro A."/>
            <person name="Dufresne M."/>
            <person name="Freitag M."/>
            <person name="Grabherr M."/>
            <person name="Henrissat B."/>
            <person name="Houterman P.M."/>
            <person name="Kang S."/>
            <person name="Shim W.B."/>
            <person name="Woloshuk C."/>
            <person name="Xie X."/>
            <person name="Xu J.R."/>
            <person name="Antoniw J."/>
            <person name="Baker S.E."/>
            <person name="Bluhm B.H."/>
            <person name="Breakspear A."/>
            <person name="Brown D.W."/>
            <person name="Butchko R.A."/>
            <person name="Chapman S."/>
            <person name="Coulson R."/>
            <person name="Coutinho P.M."/>
            <person name="Danchin E.G."/>
            <person name="Diener A."/>
            <person name="Gale L.R."/>
            <person name="Gardiner D.M."/>
            <person name="Goff S."/>
            <person name="Hammond-Kosack K.E."/>
            <person name="Hilburn K."/>
            <person name="Hua-Van A."/>
            <person name="Jonkers W."/>
            <person name="Kazan K."/>
            <person name="Kodira C.D."/>
            <person name="Koehrsen M."/>
            <person name="Kumar L."/>
            <person name="Lee Y.H."/>
            <person name="Li L."/>
            <person name="Manners J.M."/>
            <person name="Miranda-Saavedra D."/>
            <person name="Mukherjee M."/>
            <person name="Park G."/>
            <person name="Park J."/>
            <person name="Park S.Y."/>
            <person name="Proctor R.H."/>
            <person name="Regev A."/>
            <person name="Ruiz-Roldan M.C."/>
            <person name="Sain D."/>
            <person name="Sakthikumar S."/>
            <person name="Sykes S."/>
            <person name="Schwartz D.C."/>
            <person name="Turgeon B.G."/>
            <person name="Wapinski I."/>
            <person name="Yoder O."/>
            <person name="Young S."/>
            <person name="Zeng Q."/>
            <person name="Zhou S."/>
            <person name="Galagan J."/>
            <person name="Cuomo C.A."/>
            <person name="Kistler H.C."/>
            <person name="Rep M."/>
        </authorList>
    </citation>
    <scope>GENOME REANNOTATION</scope>
    <source>
        <strain evidence="3">ATCC MYA-4620 / CBS 123657 / FGSC 9075 / NRRL 31084 / PH-1</strain>
        <strain evidence="2">PH-1 / ATCC MYA-4620 / FGSC 9075 / NRRL 31084</strain>
    </source>
</reference>
<dbReference type="Proteomes" id="UP000070720">
    <property type="component" value="Chromosome 3"/>
</dbReference>
<evidence type="ECO:0000313" key="3">
    <source>
        <dbReference type="Proteomes" id="UP000070720"/>
    </source>
</evidence>